<dbReference type="EMBL" id="AWGJ01000004">
    <property type="protein sequence ID" value="ODN80914.1"/>
    <property type="molecule type" value="Genomic_DNA"/>
</dbReference>
<organism evidence="1 2">
    <name type="scientific">Cryptococcus amylolentus CBS 6039</name>
    <dbReference type="NCBI Taxonomy" id="1295533"/>
    <lineage>
        <taxon>Eukaryota</taxon>
        <taxon>Fungi</taxon>
        <taxon>Dikarya</taxon>
        <taxon>Basidiomycota</taxon>
        <taxon>Agaricomycotina</taxon>
        <taxon>Tremellomycetes</taxon>
        <taxon>Tremellales</taxon>
        <taxon>Cryptococcaceae</taxon>
        <taxon>Cryptococcus</taxon>
    </lineage>
</organism>
<comment type="caution">
    <text evidence="1">The sequence shown here is derived from an EMBL/GenBank/DDBJ whole genome shotgun (WGS) entry which is preliminary data.</text>
</comment>
<accession>A0A1E3HX82</accession>
<name>A0A1E3HX82_9TREE</name>
<sequence length="171" mass="19223">MGQSADTLCHQGLVPAISNVLPLATPSHCAVHLICNGEDLKRMIWTETPEEFQRHRAKLAEPARNYIDTFDTALYARRAFPIARFGLVSGNTVEQLNGWLLVARGGDIITLFSTIYGHLRSSFRDGHDLLVVKPRLVERDLIQHVFCKMAAEKCEAKDCRALRREEHRGSG</sequence>
<evidence type="ECO:0000313" key="1">
    <source>
        <dbReference type="EMBL" id="ODN80914.1"/>
    </source>
</evidence>
<dbReference type="AlphaFoldDB" id="A0A1E3HX82"/>
<dbReference type="OrthoDB" id="1904319at2759"/>
<evidence type="ECO:0000313" key="2">
    <source>
        <dbReference type="Proteomes" id="UP000094065"/>
    </source>
</evidence>
<protein>
    <submittedName>
        <fullName evidence="1">Uncharacterized protein</fullName>
    </submittedName>
</protein>
<dbReference type="STRING" id="1295533.A0A1E3HX82"/>
<dbReference type="GeneID" id="30154348"/>
<dbReference type="RefSeq" id="XP_018995480.1">
    <property type="nucleotide sequence ID" value="XM_019136811.1"/>
</dbReference>
<reference evidence="1 2" key="1">
    <citation type="submission" date="2016-06" db="EMBL/GenBank/DDBJ databases">
        <title>Evolution of pathogenesis and genome organization in the Tremellales.</title>
        <authorList>
            <person name="Cuomo C."/>
            <person name="Litvintseva A."/>
            <person name="Heitman J."/>
            <person name="Chen Y."/>
            <person name="Sun S."/>
            <person name="Springer D."/>
            <person name="Dromer F."/>
            <person name="Young S."/>
            <person name="Zeng Q."/>
            <person name="Chapman S."/>
            <person name="Gujja S."/>
            <person name="Saif S."/>
            <person name="Birren B."/>
        </authorList>
    </citation>
    <scope>NUCLEOTIDE SEQUENCE [LARGE SCALE GENOMIC DNA]</scope>
    <source>
        <strain evidence="1 2">CBS 6039</strain>
    </source>
</reference>
<keyword evidence="2" id="KW-1185">Reference proteome</keyword>
<proteinExistence type="predicted"/>
<gene>
    <name evidence="1" type="ORF">L202_03039</name>
</gene>
<dbReference type="Proteomes" id="UP000094065">
    <property type="component" value="Unassembled WGS sequence"/>
</dbReference>